<dbReference type="InterPro" id="IPR009061">
    <property type="entry name" value="DNA-bd_dom_put_sf"/>
</dbReference>
<dbReference type="GO" id="GO:0003677">
    <property type="term" value="F:DNA binding"/>
    <property type="evidence" value="ECO:0007669"/>
    <property type="project" value="UniProtKB-KW"/>
</dbReference>
<dbReference type="Pfam" id="PF12728">
    <property type="entry name" value="HTH_17"/>
    <property type="match status" value="1"/>
</dbReference>
<dbReference type="OrthoDB" id="1524679at2"/>
<dbReference type="PANTHER" id="PTHR34585">
    <property type="match status" value="1"/>
</dbReference>
<name>A0A0A2EWU6_PORCN</name>
<evidence type="ECO:0000259" key="1">
    <source>
        <dbReference type="Pfam" id="PF12728"/>
    </source>
</evidence>
<feature type="domain" description="Helix-turn-helix" evidence="1">
    <location>
        <begin position="40"/>
        <end position="88"/>
    </location>
</feature>
<dbReference type="AlphaFoldDB" id="A0A0A2EWU6"/>
<organism evidence="2 3">
    <name type="scientific">Porphyromonas cangingivalis</name>
    <dbReference type="NCBI Taxonomy" id="36874"/>
    <lineage>
        <taxon>Bacteria</taxon>
        <taxon>Pseudomonadati</taxon>
        <taxon>Bacteroidota</taxon>
        <taxon>Bacteroidia</taxon>
        <taxon>Bacteroidales</taxon>
        <taxon>Porphyromonadaceae</taxon>
        <taxon>Porphyromonas</taxon>
    </lineage>
</organism>
<comment type="caution">
    <text evidence="2">The sequence shown here is derived from an EMBL/GenBank/DDBJ whole genome shotgun (WGS) entry which is preliminary data.</text>
</comment>
<evidence type="ECO:0000313" key="3">
    <source>
        <dbReference type="Proteomes" id="UP000030125"/>
    </source>
</evidence>
<dbReference type="Proteomes" id="UP000030125">
    <property type="component" value="Unassembled WGS sequence"/>
</dbReference>
<dbReference type="PANTHER" id="PTHR34585:SF22">
    <property type="entry name" value="HELIX-TURN-HELIX DOMAIN-CONTAINING PROTEIN"/>
    <property type="match status" value="1"/>
</dbReference>
<keyword evidence="2" id="KW-0238">DNA-binding</keyword>
<evidence type="ECO:0000313" key="2">
    <source>
        <dbReference type="EMBL" id="KGN83341.1"/>
    </source>
</evidence>
<dbReference type="EMBL" id="JQJD01000001">
    <property type="protein sequence ID" value="KGN83341.1"/>
    <property type="molecule type" value="Genomic_DNA"/>
</dbReference>
<accession>A0A0A2EWU6</accession>
<proteinExistence type="predicted"/>
<sequence length="117" mass="13972">MDVITIESKAYHELMGKIEKILRYVEKEEKAKIEYENRLVTNDELAEILGISKRTLQRMRSADRISYKMIYGRCYYDLHDIEEAIRNKSLYCNPQNLKELRHNFDLKSRRIKDGTIG</sequence>
<gene>
    <name evidence="2" type="ORF">HQ35_00810</name>
</gene>
<dbReference type="RefSeq" id="WP_036850019.1">
    <property type="nucleotide sequence ID" value="NZ_JQJD01000001.1"/>
</dbReference>
<dbReference type="SUPFAM" id="SSF46955">
    <property type="entry name" value="Putative DNA-binding domain"/>
    <property type="match status" value="1"/>
</dbReference>
<reference evidence="2 3" key="1">
    <citation type="submission" date="2014-08" db="EMBL/GenBank/DDBJ databases">
        <title>Porphyromonas cangingivalis strain:COT-109_OH1386 Genome sequencing.</title>
        <authorList>
            <person name="Wallis C."/>
            <person name="Deusch O."/>
            <person name="O'Flynn C."/>
            <person name="Davis I."/>
            <person name="Jospin G."/>
            <person name="Darling A.E."/>
            <person name="Coil D.A."/>
            <person name="Alexiev A."/>
            <person name="Horsfall A."/>
            <person name="Kirkwood N."/>
            <person name="Harris S."/>
            <person name="Eisen J.A."/>
        </authorList>
    </citation>
    <scope>NUCLEOTIDE SEQUENCE [LARGE SCALE GENOMIC DNA]</scope>
    <source>
        <strain evidence="3">COT-109 OH1386</strain>
    </source>
</reference>
<dbReference type="InterPro" id="IPR041657">
    <property type="entry name" value="HTH_17"/>
</dbReference>
<protein>
    <submittedName>
        <fullName evidence="2">DNA-binding protein</fullName>
    </submittedName>
</protein>
<keyword evidence="3" id="KW-1185">Reference proteome</keyword>